<feature type="region of interest" description="Disordered" evidence="1">
    <location>
        <begin position="1"/>
        <end position="46"/>
    </location>
</feature>
<organism evidence="2 3">
    <name type="scientific">Streptomyces ipomoeae 91-03</name>
    <dbReference type="NCBI Taxonomy" id="698759"/>
    <lineage>
        <taxon>Bacteria</taxon>
        <taxon>Bacillati</taxon>
        <taxon>Actinomycetota</taxon>
        <taxon>Actinomycetes</taxon>
        <taxon>Kitasatosporales</taxon>
        <taxon>Streptomycetaceae</taxon>
        <taxon>Streptomyces</taxon>
    </lineage>
</organism>
<sequence length="46" mass="4797">MEAAGHIASHAQSFSGGIDESGQVGGVALRRRGEPGRYTPWLAGCR</sequence>
<keyword evidence="3" id="KW-1185">Reference proteome</keyword>
<dbReference type="EMBL" id="AEJC01000629">
    <property type="protein sequence ID" value="EKX60811.1"/>
    <property type="molecule type" value="Genomic_DNA"/>
</dbReference>
<dbReference type="Proteomes" id="UP000010411">
    <property type="component" value="Unassembled WGS sequence"/>
</dbReference>
<evidence type="ECO:0000313" key="2">
    <source>
        <dbReference type="EMBL" id="EKX60811.1"/>
    </source>
</evidence>
<evidence type="ECO:0000313" key="3">
    <source>
        <dbReference type="Proteomes" id="UP000010411"/>
    </source>
</evidence>
<dbReference type="AlphaFoldDB" id="L1KJ47"/>
<evidence type="ECO:0000256" key="1">
    <source>
        <dbReference type="SAM" id="MobiDB-lite"/>
    </source>
</evidence>
<comment type="caution">
    <text evidence="2">The sequence shown here is derived from an EMBL/GenBank/DDBJ whole genome shotgun (WGS) entry which is preliminary data.</text>
</comment>
<reference evidence="2 3" key="1">
    <citation type="submission" date="2012-11" db="EMBL/GenBank/DDBJ databases">
        <authorList>
            <person name="Huguet-Tapia J.C."/>
            <person name="Durkin A.S."/>
            <person name="Pettis G.S."/>
            <person name="Badger J.H."/>
        </authorList>
    </citation>
    <scope>NUCLEOTIDE SEQUENCE [LARGE SCALE GENOMIC DNA]</scope>
    <source>
        <strain evidence="2 3">91-03</strain>
    </source>
</reference>
<proteinExistence type="predicted"/>
<name>L1KJ47_9ACTN</name>
<protein>
    <submittedName>
        <fullName evidence="2">Uncharacterized protein</fullName>
    </submittedName>
</protein>
<accession>L1KJ47</accession>
<gene>
    <name evidence="2" type="ORF">STRIP9103_04167</name>
</gene>